<keyword evidence="4" id="KW-1185">Reference proteome</keyword>
<reference evidence="3 4" key="1">
    <citation type="submission" date="2014-05" db="EMBL/GenBank/DDBJ databases">
        <title>Draft genome sequence of Amycolatopsis rifamycinica DSM 46095.</title>
        <authorList>
            <person name="Lal R."/>
            <person name="Saxena A."/>
            <person name="Kumari R."/>
            <person name="Mukherjee U."/>
            <person name="Singh P."/>
            <person name="Sangwan N."/>
            <person name="Mahato N.K."/>
        </authorList>
    </citation>
    <scope>NUCLEOTIDE SEQUENCE [LARGE SCALE GENOMIC DNA]</scope>
    <source>
        <strain evidence="3 4">DSM 46095</strain>
    </source>
</reference>
<dbReference type="InterPro" id="IPR035992">
    <property type="entry name" value="Ricin_B-like_lectins"/>
</dbReference>
<evidence type="ECO:0000313" key="4">
    <source>
        <dbReference type="Proteomes" id="UP000027345"/>
    </source>
</evidence>
<feature type="compositionally biased region" description="Polar residues" evidence="1">
    <location>
        <begin position="176"/>
        <end position="190"/>
    </location>
</feature>
<comment type="caution">
    <text evidence="3">The sequence shown here is derived from an EMBL/GenBank/DDBJ whole genome shotgun (WGS) entry which is preliminary data.</text>
</comment>
<dbReference type="STRING" id="287986.DV20_30220"/>
<feature type="domain" description="Ricin B lectin" evidence="2">
    <location>
        <begin position="2"/>
        <end position="45"/>
    </location>
</feature>
<protein>
    <recommendedName>
        <fullName evidence="2">Ricin B lectin domain-containing protein</fullName>
    </recommendedName>
</protein>
<evidence type="ECO:0000259" key="2">
    <source>
        <dbReference type="Pfam" id="PF14200"/>
    </source>
</evidence>
<dbReference type="RefSeq" id="WP_051736188.1">
    <property type="nucleotide sequence ID" value="NZ_JMQI01000063.1"/>
</dbReference>
<proteinExistence type="predicted"/>
<dbReference type="Pfam" id="PF14200">
    <property type="entry name" value="RicinB_lectin_2"/>
    <property type="match status" value="1"/>
</dbReference>
<accession>A0A066TXZ3</accession>
<dbReference type="Proteomes" id="UP000027345">
    <property type="component" value="Unassembled WGS sequence"/>
</dbReference>
<dbReference type="Gene3D" id="2.80.10.50">
    <property type="match status" value="1"/>
</dbReference>
<dbReference type="AlphaFoldDB" id="A0A066TXZ3"/>
<feature type="region of interest" description="Disordered" evidence="1">
    <location>
        <begin position="1"/>
        <end position="32"/>
    </location>
</feature>
<evidence type="ECO:0000313" key="3">
    <source>
        <dbReference type="EMBL" id="KDN18457.1"/>
    </source>
</evidence>
<dbReference type="EMBL" id="JMQI01000063">
    <property type="protein sequence ID" value="KDN18457.1"/>
    <property type="molecule type" value="Genomic_DNA"/>
</dbReference>
<organism evidence="3 4">
    <name type="scientific">Amycolatopsis rifamycinica</name>
    <dbReference type="NCBI Taxonomy" id="287986"/>
    <lineage>
        <taxon>Bacteria</taxon>
        <taxon>Bacillati</taxon>
        <taxon>Actinomycetota</taxon>
        <taxon>Actinomycetes</taxon>
        <taxon>Pseudonocardiales</taxon>
        <taxon>Pseudonocardiaceae</taxon>
        <taxon>Amycolatopsis</taxon>
    </lineage>
</organism>
<feature type="region of interest" description="Disordered" evidence="1">
    <location>
        <begin position="170"/>
        <end position="190"/>
    </location>
</feature>
<name>A0A066TXZ3_9PSEU</name>
<gene>
    <name evidence="3" type="ORF">DV20_30220</name>
</gene>
<evidence type="ECO:0000256" key="1">
    <source>
        <dbReference type="SAM" id="MobiDB-lite"/>
    </source>
</evidence>
<dbReference type="SUPFAM" id="SSF50370">
    <property type="entry name" value="Ricin B-like lectins"/>
    <property type="match status" value="1"/>
</dbReference>
<dbReference type="InterPro" id="IPR000772">
    <property type="entry name" value="Ricin_B_lectin"/>
</dbReference>
<sequence length="190" mass="19938">MRLINRFSGMAAEVPGGSETGGARVAQHHDRGGANQQWRLVPAGTVGGTATPTTSTTPRIGVATGRAPGSSTVLIGGSMNDASATAAPFEVRYNYVHSRPAASSDYYTAARCKPEWSSWWGCRTGETTAPGFSVTWGDQHAAQATYQGKARPQKYLWTWYSLRDLGDAAGQATVPARSSPSTGPTCSPAT</sequence>